<dbReference type="Proteomes" id="UP001179280">
    <property type="component" value="Unassembled WGS sequence"/>
</dbReference>
<dbReference type="PROSITE" id="PS51257">
    <property type="entry name" value="PROKAR_LIPOPROTEIN"/>
    <property type="match status" value="1"/>
</dbReference>
<keyword evidence="3" id="KW-1185">Reference proteome</keyword>
<evidence type="ECO:0000313" key="3">
    <source>
        <dbReference type="Proteomes" id="UP001179280"/>
    </source>
</evidence>
<dbReference type="InterPro" id="IPR011330">
    <property type="entry name" value="Glyco_hydro/deAcase_b/a-brl"/>
</dbReference>
<dbReference type="Pfam" id="PF01522">
    <property type="entry name" value="Polysacc_deac_1"/>
    <property type="match status" value="1"/>
</dbReference>
<protein>
    <submittedName>
        <fullName evidence="2">Peptidoglycan/xylan/chitin deacetylase (PgdA/CDA1 family)</fullName>
    </submittedName>
</protein>
<proteinExistence type="predicted"/>
<dbReference type="EMBL" id="JAFBCV010000005">
    <property type="protein sequence ID" value="MBM7838621.1"/>
    <property type="molecule type" value="Genomic_DNA"/>
</dbReference>
<dbReference type="InterPro" id="IPR050248">
    <property type="entry name" value="Polysacc_deacetylase_ArnD"/>
</dbReference>
<dbReference type="PROSITE" id="PS51677">
    <property type="entry name" value="NODB"/>
    <property type="match status" value="1"/>
</dbReference>
<sequence length="293" mass="32499">MVLHKQKTAFKKRWLLGGLLCTLFVSGCTNDQPYKGEVLQPINRFIYDIKKVVPNANDDFNEIDLSLFQRTPHAWGEFLEGVKTELDTTEKVIALTFDACGGPNGSQIDEELIRYLITNEIPSTLFVNARWIKENQEKFLELANNPLFQIENHGTEHKPLSVTGESAWGIVGTSSPEEALEEITINQDLIFELTGEQPTMFRPGTAFFDNIAIELLHHLSIQPVNYSLLGDAGATYSANQVEEALLNGAFPGAIALLHMNQPNSGTAKGVIAAIPTLQEAGYTFVQLHDFPLK</sequence>
<dbReference type="Gene3D" id="3.20.20.370">
    <property type="entry name" value="Glycoside hydrolase/deacetylase"/>
    <property type="match status" value="1"/>
</dbReference>
<feature type="domain" description="NodB homology" evidence="1">
    <location>
        <begin position="91"/>
        <end position="285"/>
    </location>
</feature>
<dbReference type="PANTHER" id="PTHR10587">
    <property type="entry name" value="GLYCOSYL TRANSFERASE-RELATED"/>
    <property type="match status" value="1"/>
</dbReference>
<name>A0ABS2STV7_9BACI</name>
<evidence type="ECO:0000259" key="1">
    <source>
        <dbReference type="PROSITE" id="PS51677"/>
    </source>
</evidence>
<dbReference type="RefSeq" id="WP_204465871.1">
    <property type="nucleotide sequence ID" value="NZ_JAFBCV010000005.1"/>
</dbReference>
<dbReference type="SUPFAM" id="SSF88713">
    <property type="entry name" value="Glycoside hydrolase/deacetylase"/>
    <property type="match status" value="1"/>
</dbReference>
<dbReference type="PANTHER" id="PTHR10587:SF134">
    <property type="entry name" value="SECRETED PROTEIN"/>
    <property type="match status" value="1"/>
</dbReference>
<reference evidence="2" key="1">
    <citation type="submission" date="2021-01" db="EMBL/GenBank/DDBJ databases">
        <title>Genomic Encyclopedia of Type Strains, Phase IV (KMG-IV): sequencing the most valuable type-strain genomes for metagenomic binning, comparative biology and taxonomic classification.</title>
        <authorList>
            <person name="Goeker M."/>
        </authorList>
    </citation>
    <scope>NUCLEOTIDE SEQUENCE</scope>
    <source>
        <strain evidence="2">DSM 21943</strain>
    </source>
</reference>
<dbReference type="InterPro" id="IPR002509">
    <property type="entry name" value="NODB_dom"/>
</dbReference>
<accession>A0ABS2STV7</accession>
<comment type="caution">
    <text evidence="2">The sequence shown here is derived from an EMBL/GenBank/DDBJ whole genome shotgun (WGS) entry which is preliminary data.</text>
</comment>
<organism evidence="2 3">
    <name type="scientific">Shouchella xiaoxiensis</name>
    <dbReference type="NCBI Taxonomy" id="766895"/>
    <lineage>
        <taxon>Bacteria</taxon>
        <taxon>Bacillati</taxon>
        <taxon>Bacillota</taxon>
        <taxon>Bacilli</taxon>
        <taxon>Bacillales</taxon>
        <taxon>Bacillaceae</taxon>
        <taxon>Shouchella</taxon>
    </lineage>
</organism>
<evidence type="ECO:0000313" key="2">
    <source>
        <dbReference type="EMBL" id="MBM7838621.1"/>
    </source>
</evidence>
<gene>
    <name evidence="2" type="ORF">JOC54_001880</name>
</gene>